<dbReference type="EMBL" id="SWCI01000002">
    <property type="protein sequence ID" value="TKB50301.1"/>
    <property type="molecule type" value="Genomic_DNA"/>
</dbReference>
<name>A0A4U1BGI9_9GAMM</name>
<comment type="caution">
    <text evidence="1">The sequence shown here is derived from an EMBL/GenBank/DDBJ whole genome shotgun (WGS) entry which is preliminary data.</text>
</comment>
<protein>
    <submittedName>
        <fullName evidence="1">Transposase</fullName>
    </submittedName>
</protein>
<evidence type="ECO:0000313" key="1">
    <source>
        <dbReference type="EMBL" id="TKB50301.1"/>
    </source>
</evidence>
<sequence length="33" mass="4105">MTDKQQSYLEELLAENRELMVVHLMREQLKELW</sequence>
<evidence type="ECO:0000313" key="2">
    <source>
        <dbReference type="Proteomes" id="UP000305674"/>
    </source>
</evidence>
<organism evidence="1 2">
    <name type="scientific">Ferrimonas sediminicola</name>
    <dbReference type="NCBI Taxonomy" id="2569538"/>
    <lineage>
        <taxon>Bacteria</taxon>
        <taxon>Pseudomonadati</taxon>
        <taxon>Pseudomonadota</taxon>
        <taxon>Gammaproteobacteria</taxon>
        <taxon>Alteromonadales</taxon>
        <taxon>Ferrimonadaceae</taxon>
        <taxon>Ferrimonas</taxon>
    </lineage>
</organism>
<dbReference type="Proteomes" id="UP000305674">
    <property type="component" value="Unassembled WGS sequence"/>
</dbReference>
<reference evidence="1 2" key="1">
    <citation type="submission" date="2019-04" db="EMBL/GenBank/DDBJ databases">
        <authorList>
            <person name="Hwang J.C."/>
        </authorList>
    </citation>
    <scope>NUCLEOTIDE SEQUENCE [LARGE SCALE GENOMIC DNA]</scope>
    <source>
        <strain evidence="1 2">IMCC35001</strain>
    </source>
</reference>
<proteinExistence type="predicted"/>
<accession>A0A4U1BGI9</accession>
<gene>
    <name evidence="1" type="ORF">FCL40_03840</name>
</gene>
<dbReference type="OrthoDB" id="5289059at2"/>
<keyword evidence="2" id="KW-1185">Reference proteome</keyword>
<dbReference type="AlphaFoldDB" id="A0A4U1BGI9"/>